<dbReference type="SUPFAM" id="SSF56300">
    <property type="entry name" value="Metallo-dependent phosphatases"/>
    <property type="match status" value="1"/>
</dbReference>
<reference evidence="3" key="1">
    <citation type="submission" date="2016-10" db="EMBL/GenBank/DDBJ databases">
        <authorList>
            <person name="Varghese N."/>
            <person name="Submissions S."/>
        </authorList>
    </citation>
    <scope>NUCLEOTIDE SEQUENCE [LARGE SCALE GENOMIC DNA]</scope>
    <source>
        <strain evidence="3">S9</strain>
    </source>
</reference>
<dbReference type="InterPro" id="IPR004843">
    <property type="entry name" value="Calcineurin-like_PHP"/>
</dbReference>
<keyword evidence="3" id="KW-1185">Reference proteome</keyword>
<dbReference type="InterPro" id="IPR029052">
    <property type="entry name" value="Metallo-depent_PP-like"/>
</dbReference>
<sequence>MFIVVFLMTGLILILFYSYYQAKGLVITEEEIMLPGIEHTQKMLFITDLHKRLIKEDMFSKLPPVDFVIIGGDAVEKGVPEEIISRNLSFLSSLGTAFFVWGNNDYEFGEKKLRHLLDKYNIHELNNSSYYIDRPGAEWTLAGVEDLGTLHADINRALQGANEPIILVSHNPDTANLLFNSYPKVEAVLSGHTHGGQIRLGPFAVGEKGGWKVKNNIPVFISNGFGTTGIPFRLGAKPQIHLITLKKRPSYE</sequence>
<dbReference type="InterPro" id="IPR051158">
    <property type="entry name" value="Metallophosphoesterase_sf"/>
</dbReference>
<dbReference type="AlphaFoldDB" id="A0A1H9PCE4"/>
<dbReference type="Gene3D" id="3.60.21.10">
    <property type="match status" value="1"/>
</dbReference>
<dbReference type="Pfam" id="PF00149">
    <property type="entry name" value="Metallophos"/>
    <property type="match status" value="1"/>
</dbReference>
<organism evidence="2 3">
    <name type="scientific">Salipaludibacillus aurantiacus</name>
    <dbReference type="NCBI Taxonomy" id="1601833"/>
    <lineage>
        <taxon>Bacteria</taxon>
        <taxon>Bacillati</taxon>
        <taxon>Bacillota</taxon>
        <taxon>Bacilli</taxon>
        <taxon>Bacillales</taxon>
        <taxon>Bacillaceae</taxon>
    </lineage>
</organism>
<dbReference type="RefSeq" id="WP_093047159.1">
    <property type="nucleotide sequence ID" value="NZ_FOGT01000001.1"/>
</dbReference>
<evidence type="ECO:0000313" key="3">
    <source>
        <dbReference type="Proteomes" id="UP000198571"/>
    </source>
</evidence>
<evidence type="ECO:0000259" key="1">
    <source>
        <dbReference type="Pfam" id="PF00149"/>
    </source>
</evidence>
<dbReference type="EMBL" id="FOGT01000001">
    <property type="protein sequence ID" value="SER45243.1"/>
    <property type="molecule type" value="Genomic_DNA"/>
</dbReference>
<protein>
    <submittedName>
        <fullName evidence="2">Predicted phosphohydrolase, MPP superfamily</fullName>
    </submittedName>
</protein>
<dbReference type="GO" id="GO:0016020">
    <property type="term" value="C:membrane"/>
    <property type="evidence" value="ECO:0007669"/>
    <property type="project" value="GOC"/>
</dbReference>
<evidence type="ECO:0000313" key="2">
    <source>
        <dbReference type="EMBL" id="SER45243.1"/>
    </source>
</evidence>
<dbReference type="Proteomes" id="UP000198571">
    <property type="component" value="Unassembled WGS sequence"/>
</dbReference>
<name>A0A1H9PCE4_9BACI</name>
<proteinExistence type="predicted"/>
<dbReference type="GO" id="GO:0009245">
    <property type="term" value="P:lipid A biosynthetic process"/>
    <property type="evidence" value="ECO:0007669"/>
    <property type="project" value="TreeGrafter"/>
</dbReference>
<dbReference type="PANTHER" id="PTHR31302:SF32">
    <property type="entry name" value="PHOSPHOESTERASE"/>
    <property type="match status" value="1"/>
</dbReference>
<dbReference type="STRING" id="1601833.SAMN05518684_101221"/>
<keyword evidence="2" id="KW-0378">Hydrolase</keyword>
<dbReference type="OrthoDB" id="9780884at2"/>
<gene>
    <name evidence="2" type="ORF">SAMN05518684_101221</name>
</gene>
<dbReference type="PANTHER" id="PTHR31302">
    <property type="entry name" value="TRANSMEMBRANE PROTEIN WITH METALLOPHOSPHOESTERASE DOMAIN-RELATED"/>
    <property type="match status" value="1"/>
</dbReference>
<feature type="domain" description="Calcineurin-like phosphoesterase" evidence="1">
    <location>
        <begin position="43"/>
        <end position="195"/>
    </location>
</feature>
<accession>A0A1H9PCE4</accession>
<dbReference type="GO" id="GO:0008758">
    <property type="term" value="F:UDP-2,3-diacylglucosamine hydrolase activity"/>
    <property type="evidence" value="ECO:0007669"/>
    <property type="project" value="TreeGrafter"/>
</dbReference>